<feature type="transmembrane region" description="Helical" evidence="1">
    <location>
        <begin position="34"/>
        <end position="51"/>
    </location>
</feature>
<dbReference type="Proteomes" id="UP000078396">
    <property type="component" value="Unassembled WGS sequence"/>
</dbReference>
<accession>A0A178LW16</accession>
<name>A0A178LW16_MYCIR</name>
<protein>
    <submittedName>
        <fullName evidence="2">Uncharacterized protein</fullName>
    </submittedName>
</protein>
<keyword evidence="1" id="KW-0472">Membrane</keyword>
<proteinExistence type="predicted"/>
<dbReference type="STRING" id="912594.AWC12_11285"/>
<reference evidence="2 3" key="1">
    <citation type="submission" date="2016-04" db="EMBL/GenBank/DDBJ databases">
        <title>Draft Genome Sequences of Staphylococcus capitis Strain H36, S. capitis Strain H65, S. cohnii Strain H62, S. hominis Strain H69, Mycobacterium iranicum Strain H39, Plantibacter sp. Strain H53, Pseudomonas oryzihabitans Strain H72, and Microbacterium sp. Strain H83, isolated from residential settings.</title>
        <authorList>
            <person name="Lymperopoulou D."/>
            <person name="Adams R.I."/>
            <person name="Lindow S."/>
            <person name="Coil D.A."/>
            <person name="Jospin G."/>
            <person name="Eisen J.A."/>
        </authorList>
    </citation>
    <scope>NUCLEOTIDE SEQUENCE [LARGE SCALE GENOMIC DNA]</scope>
    <source>
        <strain evidence="2 3">H39</strain>
    </source>
</reference>
<gene>
    <name evidence="2" type="ORF">A4X20_20795</name>
</gene>
<dbReference type="EMBL" id="LWCS01000024">
    <property type="protein sequence ID" value="OAN37812.1"/>
    <property type="molecule type" value="Genomic_DNA"/>
</dbReference>
<sequence>MGGAKLVAVTAVVLVVGFNLTALSAALHPMLGLVTLLVALFVTVASVDRLGNRWAPAAMRVFERCCRATARRIGSDR</sequence>
<evidence type="ECO:0000313" key="3">
    <source>
        <dbReference type="Proteomes" id="UP000078396"/>
    </source>
</evidence>
<comment type="caution">
    <text evidence="2">The sequence shown here is derived from an EMBL/GenBank/DDBJ whole genome shotgun (WGS) entry which is preliminary data.</text>
</comment>
<organism evidence="2 3">
    <name type="scientific">Mycolicibacterium iranicum</name>
    <name type="common">Mycobacterium iranicum</name>
    <dbReference type="NCBI Taxonomy" id="912594"/>
    <lineage>
        <taxon>Bacteria</taxon>
        <taxon>Bacillati</taxon>
        <taxon>Actinomycetota</taxon>
        <taxon>Actinomycetes</taxon>
        <taxon>Mycobacteriales</taxon>
        <taxon>Mycobacteriaceae</taxon>
        <taxon>Mycolicibacterium</taxon>
    </lineage>
</organism>
<keyword evidence="1" id="KW-1133">Transmembrane helix</keyword>
<keyword evidence="1" id="KW-0812">Transmembrane</keyword>
<evidence type="ECO:0000313" key="2">
    <source>
        <dbReference type="EMBL" id="OAN37812.1"/>
    </source>
</evidence>
<dbReference type="AlphaFoldDB" id="A0A178LW16"/>
<evidence type="ECO:0000256" key="1">
    <source>
        <dbReference type="SAM" id="Phobius"/>
    </source>
</evidence>